<proteinExistence type="predicted"/>
<protein>
    <submittedName>
        <fullName evidence="1">Uncharacterized protein</fullName>
    </submittedName>
</protein>
<dbReference type="EMBL" id="ML976687">
    <property type="protein sequence ID" value="KAF1972374.1"/>
    <property type="molecule type" value="Genomic_DNA"/>
</dbReference>
<dbReference type="AlphaFoldDB" id="A0A6A5V5N3"/>
<keyword evidence="2" id="KW-1185">Reference proteome</keyword>
<accession>A0A6A5V5N3</accession>
<evidence type="ECO:0000313" key="2">
    <source>
        <dbReference type="Proteomes" id="UP000800036"/>
    </source>
</evidence>
<evidence type="ECO:0000313" key="1">
    <source>
        <dbReference type="EMBL" id="KAF1972374.1"/>
    </source>
</evidence>
<gene>
    <name evidence="1" type="ORF">BU23DRAFT_599681</name>
</gene>
<reference evidence="1" key="1">
    <citation type="journal article" date="2020" name="Stud. Mycol.">
        <title>101 Dothideomycetes genomes: a test case for predicting lifestyles and emergence of pathogens.</title>
        <authorList>
            <person name="Haridas S."/>
            <person name="Albert R."/>
            <person name="Binder M."/>
            <person name="Bloem J."/>
            <person name="Labutti K."/>
            <person name="Salamov A."/>
            <person name="Andreopoulos B."/>
            <person name="Baker S."/>
            <person name="Barry K."/>
            <person name="Bills G."/>
            <person name="Bluhm B."/>
            <person name="Cannon C."/>
            <person name="Castanera R."/>
            <person name="Culley D."/>
            <person name="Daum C."/>
            <person name="Ezra D."/>
            <person name="Gonzalez J."/>
            <person name="Henrissat B."/>
            <person name="Kuo A."/>
            <person name="Liang C."/>
            <person name="Lipzen A."/>
            <person name="Lutzoni F."/>
            <person name="Magnuson J."/>
            <person name="Mondo S."/>
            <person name="Nolan M."/>
            <person name="Ohm R."/>
            <person name="Pangilinan J."/>
            <person name="Park H.-J."/>
            <person name="Ramirez L."/>
            <person name="Alfaro M."/>
            <person name="Sun H."/>
            <person name="Tritt A."/>
            <person name="Yoshinaga Y."/>
            <person name="Zwiers L.-H."/>
            <person name="Turgeon B."/>
            <person name="Goodwin S."/>
            <person name="Spatafora J."/>
            <person name="Crous P."/>
            <person name="Grigoriev I."/>
        </authorList>
    </citation>
    <scope>NUCLEOTIDE SEQUENCE</scope>
    <source>
        <strain evidence="1">CBS 107.79</strain>
    </source>
</reference>
<sequence>MPPQAPFFSAILARNALIASRPDDYFPPLPSEDPFPYAPAHSTPRVMKNNLRAGRRRVDAFDCLHEELSVAKSKAVTRAVMASGDARRVRKIRKACLRAGKVRRKTTWEYLLLQRESVEQGVILGSPLGVNFVFQGWPVKRSRLPWCESSSPVGGVEGVENEGLKRKEERFWGGYVRLGDGVLDQQRNAGMSGRASTNGRTWSQGCLRRFWHRKSVRRRTECTDTPSAYSV</sequence>
<organism evidence="1 2">
    <name type="scientific">Bimuria novae-zelandiae CBS 107.79</name>
    <dbReference type="NCBI Taxonomy" id="1447943"/>
    <lineage>
        <taxon>Eukaryota</taxon>
        <taxon>Fungi</taxon>
        <taxon>Dikarya</taxon>
        <taxon>Ascomycota</taxon>
        <taxon>Pezizomycotina</taxon>
        <taxon>Dothideomycetes</taxon>
        <taxon>Pleosporomycetidae</taxon>
        <taxon>Pleosporales</taxon>
        <taxon>Massarineae</taxon>
        <taxon>Didymosphaeriaceae</taxon>
        <taxon>Bimuria</taxon>
    </lineage>
</organism>
<dbReference type="Proteomes" id="UP000800036">
    <property type="component" value="Unassembled WGS sequence"/>
</dbReference>
<dbReference type="OrthoDB" id="10673613at2759"/>
<name>A0A6A5V5N3_9PLEO</name>